<sequence>MNHPPLNQTQAWMKAVLTVRGDLPQKIHTATELNGLQFENIVKTSPQLSAHRRMDIYAAGYVLRLVDCLTSEYSLLAKFMGEELFEMFAKAFIVSAPSKYWSLCYLGERFEQFLDETKPAFSTSNDTNNNISAEQKALFDLPAQIAKYERAITEVLLAPGMEQMAADSPANASYFFLTGLPAQTKIQTPPCLRTLELDYPILPLIEKLTSEQTYKLPAEKTSYVAITRLNYQLIIKELSPWQYTLLQSCAETVSIEQAALRTSNQLRKHPQTVLGQALNWVPEAIEAGLLTYSM</sequence>
<dbReference type="InterPro" id="IPR018640">
    <property type="entry name" value="DUF2063"/>
</dbReference>
<name>A0ABP7M6E0_9GAMM</name>
<reference evidence="3" key="1">
    <citation type="journal article" date="2019" name="Int. J. Syst. Evol. Microbiol.">
        <title>The Global Catalogue of Microorganisms (GCM) 10K type strain sequencing project: providing services to taxonomists for standard genome sequencing and annotation.</title>
        <authorList>
            <consortium name="The Broad Institute Genomics Platform"/>
            <consortium name="The Broad Institute Genome Sequencing Center for Infectious Disease"/>
            <person name="Wu L."/>
            <person name="Ma J."/>
        </authorList>
    </citation>
    <scope>NUCLEOTIDE SEQUENCE [LARGE SCALE GENOMIC DNA]</scope>
    <source>
        <strain evidence="3">JCM 17551</strain>
    </source>
</reference>
<dbReference type="EMBL" id="BAABBN010000004">
    <property type="protein sequence ID" value="GAA3916186.1"/>
    <property type="molecule type" value="Genomic_DNA"/>
</dbReference>
<dbReference type="Pfam" id="PF09836">
    <property type="entry name" value="DUF2063"/>
    <property type="match status" value="1"/>
</dbReference>
<evidence type="ECO:0000259" key="1">
    <source>
        <dbReference type="Pfam" id="PF09836"/>
    </source>
</evidence>
<organism evidence="2 3">
    <name type="scientific">Litoribacillus peritrichatus</name>
    <dbReference type="NCBI Taxonomy" id="718191"/>
    <lineage>
        <taxon>Bacteria</taxon>
        <taxon>Pseudomonadati</taxon>
        <taxon>Pseudomonadota</taxon>
        <taxon>Gammaproteobacteria</taxon>
        <taxon>Oceanospirillales</taxon>
        <taxon>Oceanospirillaceae</taxon>
        <taxon>Litoribacillus</taxon>
    </lineage>
</organism>
<keyword evidence="3" id="KW-1185">Reference proteome</keyword>
<comment type="caution">
    <text evidence="2">The sequence shown here is derived from an EMBL/GenBank/DDBJ whole genome shotgun (WGS) entry which is preliminary data.</text>
</comment>
<proteinExistence type="predicted"/>
<accession>A0ABP7M6E0</accession>
<gene>
    <name evidence="2" type="ORF">GCM10022277_08600</name>
</gene>
<evidence type="ECO:0000313" key="2">
    <source>
        <dbReference type="EMBL" id="GAA3916186.1"/>
    </source>
</evidence>
<protein>
    <recommendedName>
        <fullName evidence="1">Putative DNA-binding domain-containing protein</fullName>
    </recommendedName>
</protein>
<dbReference type="Proteomes" id="UP001501565">
    <property type="component" value="Unassembled WGS sequence"/>
</dbReference>
<dbReference type="RefSeq" id="WP_344795840.1">
    <property type="nucleotide sequence ID" value="NZ_BAABBN010000004.1"/>
</dbReference>
<evidence type="ECO:0000313" key="3">
    <source>
        <dbReference type="Proteomes" id="UP001501565"/>
    </source>
</evidence>
<feature type="domain" description="Putative DNA-binding" evidence="1">
    <location>
        <begin position="37"/>
        <end position="114"/>
    </location>
</feature>